<reference evidence="2 3" key="1">
    <citation type="journal article" date="2011" name="J. Bacteriol.">
        <title>Genome sequence of Methyloversatilis universalis FAM5T, a methylotrophic representative of the order Rhodocyclales.</title>
        <authorList>
            <person name="Kittichotirat W."/>
            <person name="Good N.M."/>
            <person name="Hall R."/>
            <person name="Bringel F."/>
            <person name="Lajus A."/>
            <person name="Medigue C."/>
            <person name="Smalley N.E."/>
            <person name="Beck D."/>
            <person name="Bumgarner R."/>
            <person name="Vuilleumier S."/>
            <person name="Kalyuzhnaya M.G."/>
        </authorList>
    </citation>
    <scope>NUCLEOTIDE SEQUENCE [LARGE SCALE GENOMIC DNA]</scope>
    <source>
        <strain evidence="3">ATCC BAA-1314 / JCM 13912 / FAM5</strain>
    </source>
</reference>
<dbReference type="EMBL" id="AFHG01000059">
    <property type="protein sequence ID" value="EGK70040.1"/>
    <property type="molecule type" value="Genomic_DNA"/>
</dbReference>
<protein>
    <submittedName>
        <fullName evidence="2">Uncharacterized protein</fullName>
    </submittedName>
</protein>
<gene>
    <name evidence="2" type="ORF">METUNv1_04008</name>
</gene>
<accession>F5RI58</accession>
<organism evidence="2 3">
    <name type="scientific">Methyloversatilis universalis (strain ATCC BAA-1314 / DSM 25237 / JCM 13912 / CCUG 52030 / FAM5)</name>
    <dbReference type="NCBI Taxonomy" id="1000565"/>
    <lineage>
        <taxon>Bacteria</taxon>
        <taxon>Pseudomonadati</taxon>
        <taxon>Pseudomonadota</taxon>
        <taxon>Betaproteobacteria</taxon>
        <taxon>Nitrosomonadales</taxon>
        <taxon>Sterolibacteriaceae</taxon>
        <taxon>Methyloversatilis</taxon>
    </lineage>
</organism>
<comment type="caution">
    <text evidence="2">The sequence shown here is derived from an EMBL/GenBank/DDBJ whole genome shotgun (WGS) entry which is preliminary data.</text>
</comment>
<feature type="region of interest" description="Disordered" evidence="1">
    <location>
        <begin position="1"/>
        <end position="40"/>
    </location>
</feature>
<dbReference type="AlphaFoldDB" id="F5RI58"/>
<sequence length="61" mass="6283">MLWHPQRTLAADTPFGSGSVDGPEVPGITGKASGTTKAIRSTKAPLQGSYAPLFETAPGRT</sequence>
<name>F5RI58_METUF</name>
<evidence type="ECO:0000313" key="2">
    <source>
        <dbReference type="EMBL" id="EGK70040.1"/>
    </source>
</evidence>
<proteinExistence type="predicted"/>
<keyword evidence="3" id="KW-1185">Reference proteome</keyword>
<dbReference type="STRING" id="1000565.METUNv1_04008"/>
<evidence type="ECO:0000313" key="3">
    <source>
        <dbReference type="Proteomes" id="UP000005019"/>
    </source>
</evidence>
<evidence type="ECO:0000256" key="1">
    <source>
        <dbReference type="SAM" id="MobiDB-lite"/>
    </source>
</evidence>
<dbReference type="Proteomes" id="UP000005019">
    <property type="component" value="Unassembled WGS sequence"/>
</dbReference>